<dbReference type="Pfam" id="PF00534">
    <property type="entry name" value="Glycos_transf_1"/>
    <property type="match status" value="1"/>
</dbReference>
<dbReference type="GO" id="GO:0016757">
    <property type="term" value="F:glycosyltransferase activity"/>
    <property type="evidence" value="ECO:0007669"/>
    <property type="project" value="InterPro"/>
</dbReference>
<dbReference type="InterPro" id="IPR001296">
    <property type="entry name" value="Glyco_trans_1"/>
</dbReference>
<dbReference type="PANTHER" id="PTHR45947:SF13">
    <property type="entry name" value="TRANSFERASE"/>
    <property type="match status" value="1"/>
</dbReference>
<reference evidence="3 4" key="1">
    <citation type="submission" date="2018-06" db="EMBL/GenBank/DDBJ databases">
        <title>Genomic Encyclopedia of Type Strains, Phase IV (KMG-IV): sequencing the most valuable type-strain genomes for metagenomic binning, comparative biology and taxonomic classification.</title>
        <authorList>
            <person name="Goeker M."/>
        </authorList>
    </citation>
    <scope>NUCLEOTIDE SEQUENCE [LARGE SCALE GENOMIC DNA]</scope>
    <source>
        <strain evidence="3 4">DSM 25532</strain>
    </source>
</reference>
<protein>
    <submittedName>
        <fullName evidence="3">Glycosyltransferase involved in cell wall biosynthesis</fullName>
    </submittedName>
</protein>
<sequence>MRILQVFNRYVHMGGEEKSVDRIYRHLGERHEMGRCFFESKEWLDPGAPGKFGQLRRTFYNHESRERFTKAVEKFHPDVALFHNVYPVGSPSLYHAAQTLGVPVIQYMHNFRPFSISGTLYANGVFPEEALRGDFRREVQAGVWQGSRLKSAIMAMVLRRLHRSGWLQSVKAWVCISEFLRDKLVHGAGLPAEHVFALRHSWDVMPNPVATDDRGYYLFLARLVDVKGVTTLLRAWDILREKLGANTPHLWIGGEGPLENEVRTAVAKHQDIHHLGLIESAQKTEVLRHCRAMLAPSLWWEPLGLVTYEAYDYAKPMLAAASGGLTETVQHGKTGLLHEPGNEAALAEDVMRLEAMSAEERRTMGAAGRQWLLENTGVRQWQDAFDEVLEKVRSGLRSST</sequence>
<gene>
    <name evidence="3" type="ORF">DES53_11635</name>
</gene>
<accession>A0A366H3Z6</accession>
<evidence type="ECO:0000313" key="4">
    <source>
        <dbReference type="Proteomes" id="UP000253426"/>
    </source>
</evidence>
<dbReference type="InterPro" id="IPR028098">
    <property type="entry name" value="Glyco_trans_4-like_N"/>
</dbReference>
<keyword evidence="4" id="KW-1185">Reference proteome</keyword>
<dbReference type="SUPFAM" id="SSF53756">
    <property type="entry name" value="UDP-Glycosyltransferase/glycogen phosphorylase"/>
    <property type="match status" value="1"/>
</dbReference>
<dbReference type="Gene3D" id="3.40.50.2000">
    <property type="entry name" value="Glycogen Phosphorylase B"/>
    <property type="match status" value="2"/>
</dbReference>
<dbReference type="Pfam" id="PF13439">
    <property type="entry name" value="Glyco_transf_4"/>
    <property type="match status" value="1"/>
</dbReference>
<dbReference type="RefSeq" id="WP_113961832.1">
    <property type="nucleotide sequence ID" value="NZ_QNRR01000016.1"/>
</dbReference>
<dbReference type="CDD" id="cd03801">
    <property type="entry name" value="GT4_PimA-like"/>
    <property type="match status" value="1"/>
</dbReference>
<dbReference type="PANTHER" id="PTHR45947">
    <property type="entry name" value="SULFOQUINOVOSYL TRANSFERASE SQD2"/>
    <property type="match status" value="1"/>
</dbReference>
<dbReference type="Proteomes" id="UP000253426">
    <property type="component" value="Unassembled WGS sequence"/>
</dbReference>
<dbReference type="InterPro" id="IPR050194">
    <property type="entry name" value="Glycosyltransferase_grp1"/>
</dbReference>
<organism evidence="3 4">
    <name type="scientific">Roseimicrobium gellanilyticum</name>
    <dbReference type="NCBI Taxonomy" id="748857"/>
    <lineage>
        <taxon>Bacteria</taxon>
        <taxon>Pseudomonadati</taxon>
        <taxon>Verrucomicrobiota</taxon>
        <taxon>Verrucomicrobiia</taxon>
        <taxon>Verrucomicrobiales</taxon>
        <taxon>Verrucomicrobiaceae</taxon>
        <taxon>Roseimicrobium</taxon>
    </lineage>
</organism>
<dbReference type="AlphaFoldDB" id="A0A366H3Z6"/>
<evidence type="ECO:0000259" key="2">
    <source>
        <dbReference type="Pfam" id="PF13439"/>
    </source>
</evidence>
<feature type="domain" description="Glycosyl transferase family 1" evidence="1">
    <location>
        <begin position="211"/>
        <end position="371"/>
    </location>
</feature>
<evidence type="ECO:0000313" key="3">
    <source>
        <dbReference type="EMBL" id="RBP36596.1"/>
    </source>
</evidence>
<evidence type="ECO:0000259" key="1">
    <source>
        <dbReference type="Pfam" id="PF00534"/>
    </source>
</evidence>
<feature type="domain" description="Glycosyltransferase subfamily 4-like N-terminal" evidence="2">
    <location>
        <begin position="14"/>
        <end position="195"/>
    </location>
</feature>
<name>A0A366H3Z6_9BACT</name>
<proteinExistence type="predicted"/>
<dbReference type="OrthoDB" id="9787617at2"/>
<dbReference type="EMBL" id="QNRR01000016">
    <property type="protein sequence ID" value="RBP36596.1"/>
    <property type="molecule type" value="Genomic_DNA"/>
</dbReference>
<comment type="caution">
    <text evidence="3">The sequence shown here is derived from an EMBL/GenBank/DDBJ whole genome shotgun (WGS) entry which is preliminary data.</text>
</comment>
<keyword evidence="3" id="KW-0808">Transferase</keyword>